<dbReference type="Proteomes" id="UP001230156">
    <property type="component" value="Unassembled WGS sequence"/>
</dbReference>
<evidence type="ECO:0000256" key="2">
    <source>
        <dbReference type="ARBA" id="ARBA00022801"/>
    </source>
</evidence>
<dbReference type="RefSeq" id="WP_379960795.1">
    <property type="nucleotide sequence ID" value="NZ_JAUYVI010000008.1"/>
</dbReference>
<dbReference type="PANTHER" id="PTHR21660:SF1">
    <property type="entry name" value="ACYL-COENZYME A THIOESTERASE 13"/>
    <property type="match status" value="1"/>
</dbReference>
<dbReference type="Pfam" id="PF03061">
    <property type="entry name" value="4HBT"/>
    <property type="match status" value="1"/>
</dbReference>
<comment type="caution">
    <text evidence="4">The sequence shown here is derived from an EMBL/GenBank/DDBJ whole genome shotgun (WGS) entry which is preliminary data.</text>
</comment>
<sequence>MTEIGRAHSGFADLLGYQLTERKIDHAEVTLKVGPQHLNRLSIPHGGVLATLLDSAAGFAAAFVNDPDQPRTVVTLSINVMFLGQARIGDTLIARGRRIGGGKSIAYATAEVTSDGRAIGRAEAVFKYLGK</sequence>
<comment type="similarity">
    <text evidence="1">Belongs to the thioesterase PaaI family.</text>
</comment>
<dbReference type="EC" id="3.1.2.-" evidence="4"/>
<evidence type="ECO:0000259" key="3">
    <source>
        <dbReference type="Pfam" id="PF03061"/>
    </source>
</evidence>
<evidence type="ECO:0000313" key="5">
    <source>
        <dbReference type="Proteomes" id="UP001230156"/>
    </source>
</evidence>
<dbReference type="GO" id="GO:0016787">
    <property type="term" value="F:hydrolase activity"/>
    <property type="evidence" value="ECO:0007669"/>
    <property type="project" value="UniProtKB-KW"/>
</dbReference>
<dbReference type="SUPFAM" id="SSF54637">
    <property type="entry name" value="Thioesterase/thiol ester dehydrase-isomerase"/>
    <property type="match status" value="1"/>
</dbReference>
<proteinExistence type="inferred from homology"/>
<evidence type="ECO:0000313" key="4">
    <source>
        <dbReference type="EMBL" id="MDQ7250932.1"/>
    </source>
</evidence>
<dbReference type="InterPro" id="IPR006683">
    <property type="entry name" value="Thioestr_dom"/>
</dbReference>
<evidence type="ECO:0000256" key="1">
    <source>
        <dbReference type="ARBA" id="ARBA00008324"/>
    </source>
</evidence>
<name>A0ABU0YUR8_9PROT</name>
<reference evidence="5" key="1">
    <citation type="submission" date="2023-08" db="EMBL/GenBank/DDBJ databases">
        <title>Rhodospirillaceae gen. nov., a novel taxon isolated from the Yangtze River Yuezi River estuary sludge.</title>
        <authorList>
            <person name="Ruan L."/>
        </authorList>
    </citation>
    <scope>NUCLEOTIDE SEQUENCE [LARGE SCALE GENOMIC DNA]</scope>
    <source>
        <strain evidence="5">R-7</strain>
    </source>
</reference>
<dbReference type="PANTHER" id="PTHR21660">
    <property type="entry name" value="THIOESTERASE SUPERFAMILY MEMBER-RELATED"/>
    <property type="match status" value="1"/>
</dbReference>
<gene>
    <name evidence="4" type="ORF">Q8A70_24815</name>
</gene>
<dbReference type="EMBL" id="JAUYVI010000008">
    <property type="protein sequence ID" value="MDQ7250932.1"/>
    <property type="molecule type" value="Genomic_DNA"/>
</dbReference>
<dbReference type="Gene3D" id="3.10.129.10">
    <property type="entry name" value="Hotdog Thioesterase"/>
    <property type="match status" value="1"/>
</dbReference>
<protein>
    <submittedName>
        <fullName evidence="4">PaaI family thioesterase</fullName>
        <ecNumber evidence="4">3.1.2.-</ecNumber>
    </submittedName>
</protein>
<dbReference type="CDD" id="cd03443">
    <property type="entry name" value="PaaI_thioesterase"/>
    <property type="match status" value="1"/>
</dbReference>
<organism evidence="4 5">
    <name type="scientific">Dongia sedimenti</name>
    <dbReference type="NCBI Taxonomy" id="3064282"/>
    <lineage>
        <taxon>Bacteria</taxon>
        <taxon>Pseudomonadati</taxon>
        <taxon>Pseudomonadota</taxon>
        <taxon>Alphaproteobacteria</taxon>
        <taxon>Rhodospirillales</taxon>
        <taxon>Dongiaceae</taxon>
        <taxon>Dongia</taxon>
    </lineage>
</organism>
<dbReference type="InterPro" id="IPR003736">
    <property type="entry name" value="PAAI_dom"/>
</dbReference>
<dbReference type="InterPro" id="IPR029069">
    <property type="entry name" value="HotDog_dom_sf"/>
</dbReference>
<keyword evidence="2 4" id="KW-0378">Hydrolase</keyword>
<keyword evidence="5" id="KW-1185">Reference proteome</keyword>
<dbReference type="InterPro" id="IPR039298">
    <property type="entry name" value="ACOT13"/>
</dbReference>
<dbReference type="NCBIfam" id="TIGR00369">
    <property type="entry name" value="unchar_dom_1"/>
    <property type="match status" value="1"/>
</dbReference>
<accession>A0ABU0YUR8</accession>
<feature type="domain" description="Thioesterase" evidence="3">
    <location>
        <begin position="45"/>
        <end position="117"/>
    </location>
</feature>